<protein>
    <submittedName>
        <fullName evidence="3">ComF family protein</fullName>
    </submittedName>
</protein>
<comment type="caution">
    <text evidence="3">The sequence shown here is derived from an EMBL/GenBank/DDBJ whole genome shotgun (WGS) entry which is preliminary data.</text>
</comment>
<dbReference type="InterPro" id="IPR051910">
    <property type="entry name" value="ComF/GntX_DNA_util-trans"/>
</dbReference>
<evidence type="ECO:0000313" key="3">
    <source>
        <dbReference type="EMBL" id="RJK95508.1"/>
    </source>
</evidence>
<dbReference type="Gene3D" id="3.40.50.2020">
    <property type="match status" value="1"/>
</dbReference>
<organism evidence="3 4">
    <name type="scientific">Vallicoccus soli</name>
    <dbReference type="NCBI Taxonomy" id="2339232"/>
    <lineage>
        <taxon>Bacteria</taxon>
        <taxon>Bacillati</taxon>
        <taxon>Actinomycetota</taxon>
        <taxon>Actinomycetes</taxon>
        <taxon>Motilibacterales</taxon>
        <taxon>Vallicoccaceae</taxon>
        <taxon>Vallicoccus</taxon>
    </lineage>
</organism>
<sequence length="234" mass="23347">MARALADLVLPASCAGCGGDGPASAPLCRGCAPALVGPAAPAPPDPAPPGLPEPWAAATYAGPVRGALAAWKEDGRRALEVVLADALARALRAALARAAGPALVVPVPSTRAARRRRGGDPLQRLVRRALATGGAGCPPALLLPRALAQARRPADQAGLGAGARWANLHGALAVAPRAEPLLAGRTVVVVDDVLTTGATLAEAARALRAAGARVPAAAVVAATPRRRHLRAVAR</sequence>
<dbReference type="PANTHER" id="PTHR47505">
    <property type="entry name" value="DNA UTILIZATION PROTEIN YHGH"/>
    <property type="match status" value="1"/>
</dbReference>
<dbReference type="Proteomes" id="UP000265614">
    <property type="component" value="Unassembled WGS sequence"/>
</dbReference>
<comment type="similarity">
    <text evidence="1">Belongs to the ComF/GntX family.</text>
</comment>
<evidence type="ECO:0000259" key="2">
    <source>
        <dbReference type="Pfam" id="PF00156"/>
    </source>
</evidence>
<keyword evidence="4" id="KW-1185">Reference proteome</keyword>
<accession>A0A3A3Z214</accession>
<dbReference type="InterPro" id="IPR000836">
    <property type="entry name" value="PRTase_dom"/>
</dbReference>
<evidence type="ECO:0000256" key="1">
    <source>
        <dbReference type="ARBA" id="ARBA00008007"/>
    </source>
</evidence>
<reference evidence="3 4" key="1">
    <citation type="submission" date="2018-09" db="EMBL/GenBank/DDBJ databases">
        <title>YIM 75000 draft genome.</title>
        <authorList>
            <person name="Tang S."/>
            <person name="Feng Y."/>
        </authorList>
    </citation>
    <scope>NUCLEOTIDE SEQUENCE [LARGE SCALE GENOMIC DNA]</scope>
    <source>
        <strain evidence="3 4">YIM 75000</strain>
    </source>
</reference>
<dbReference type="EMBL" id="QZEZ01000005">
    <property type="protein sequence ID" value="RJK95508.1"/>
    <property type="molecule type" value="Genomic_DNA"/>
</dbReference>
<dbReference type="InterPro" id="IPR029057">
    <property type="entry name" value="PRTase-like"/>
</dbReference>
<proteinExistence type="inferred from homology"/>
<feature type="domain" description="Phosphoribosyltransferase" evidence="2">
    <location>
        <begin position="167"/>
        <end position="227"/>
    </location>
</feature>
<dbReference type="OrthoDB" id="5242900at2"/>
<dbReference type="Pfam" id="PF00156">
    <property type="entry name" value="Pribosyltran"/>
    <property type="match status" value="1"/>
</dbReference>
<evidence type="ECO:0000313" key="4">
    <source>
        <dbReference type="Proteomes" id="UP000265614"/>
    </source>
</evidence>
<gene>
    <name evidence="3" type="ORF">D5H78_12170</name>
</gene>
<dbReference type="PANTHER" id="PTHR47505:SF1">
    <property type="entry name" value="DNA UTILIZATION PROTEIN YHGH"/>
    <property type="match status" value="1"/>
</dbReference>
<name>A0A3A3Z214_9ACTN</name>
<dbReference type="SUPFAM" id="SSF53271">
    <property type="entry name" value="PRTase-like"/>
    <property type="match status" value="1"/>
</dbReference>
<dbReference type="AlphaFoldDB" id="A0A3A3Z214"/>